<dbReference type="Proteomes" id="UP001211065">
    <property type="component" value="Unassembled WGS sequence"/>
</dbReference>
<protein>
    <submittedName>
        <fullName evidence="1">Uncharacterized protein</fullName>
    </submittedName>
</protein>
<feature type="non-terminal residue" evidence="1">
    <location>
        <position position="57"/>
    </location>
</feature>
<comment type="caution">
    <text evidence="1">The sequence shown here is derived from an EMBL/GenBank/DDBJ whole genome shotgun (WGS) entry which is preliminary data.</text>
</comment>
<gene>
    <name evidence="1" type="ORF">HK099_003397</name>
</gene>
<feature type="non-terminal residue" evidence="1">
    <location>
        <position position="1"/>
    </location>
</feature>
<evidence type="ECO:0000313" key="2">
    <source>
        <dbReference type="Proteomes" id="UP001211065"/>
    </source>
</evidence>
<accession>A0AAD5TSN3</accession>
<sequence length="57" mass="6697">WKYKIQKSAKKEFSIYNSNSTDLKRLLKTSISKAKVYKLNYLDSLGELSLAKEYFQS</sequence>
<dbReference type="EMBL" id="JADGJW010002229">
    <property type="protein sequence ID" value="KAJ3198921.1"/>
    <property type="molecule type" value="Genomic_DNA"/>
</dbReference>
<name>A0AAD5TSN3_9FUNG</name>
<evidence type="ECO:0000313" key="1">
    <source>
        <dbReference type="EMBL" id="KAJ3198921.1"/>
    </source>
</evidence>
<reference evidence="1" key="1">
    <citation type="submission" date="2020-05" db="EMBL/GenBank/DDBJ databases">
        <title>Phylogenomic resolution of chytrid fungi.</title>
        <authorList>
            <person name="Stajich J.E."/>
            <person name="Amses K."/>
            <person name="Simmons R."/>
            <person name="Seto K."/>
            <person name="Myers J."/>
            <person name="Bonds A."/>
            <person name="Quandt C.A."/>
            <person name="Barry K."/>
            <person name="Liu P."/>
            <person name="Grigoriev I."/>
            <person name="Longcore J.E."/>
            <person name="James T.Y."/>
        </authorList>
    </citation>
    <scope>NUCLEOTIDE SEQUENCE</scope>
    <source>
        <strain evidence="1">JEL0476</strain>
    </source>
</reference>
<proteinExistence type="predicted"/>
<dbReference type="AlphaFoldDB" id="A0AAD5TSN3"/>
<keyword evidence="2" id="KW-1185">Reference proteome</keyword>
<organism evidence="1 2">
    <name type="scientific">Clydaea vesicula</name>
    <dbReference type="NCBI Taxonomy" id="447962"/>
    <lineage>
        <taxon>Eukaryota</taxon>
        <taxon>Fungi</taxon>
        <taxon>Fungi incertae sedis</taxon>
        <taxon>Chytridiomycota</taxon>
        <taxon>Chytridiomycota incertae sedis</taxon>
        <taxon>Chytridiomycetes</taxon>
        <taxon>Lobulomycetales</taxon>
        <taxon>Lobulomycetaceae</taxon>
        <taxon>Clydaea</taxon>
    </lineage>
</organism>